<organism evidence="1 2">
    <name type="scientific">Araneus ventricosus</name>
    <name type="common">Orbweaver spider</name>
    <name type="synonym">Epeira ventricosa</name>
    <dbReference type="NCBI Taxonomy" id="182803"/>
    <lineage>
        <taxon>Eukaryota</taxon>
        <taxon>Metazoa</taxon>
        <taxon>Ecdysozoa</taxon>
        <taxon>Arthropoda</taxon>
        <taxon>Chelicerata</taxon>
        <taxon>Arachnida</taxon>
        <taxon>Araneae</taxon>
        <taxon>Araneomorphae</taxon>
        <taxon>Entelegynae</taxon>
        <taxon>Araneoidea</taxon>
        <taxon>Araneidae</taxon>
        <taxon>Araneus</taxon>
    </lineage>
</organism>
<dbReference type="AlphaFoldDB" id="A0A4Y2H8A6"/>
<reference evidence="1 2" key="1">
    <citation type="journal article" date="2019" name="Sci. Rep.">
        <title>Orb-weaving spider Araneus ventricosus genome elucidates the spidroin gene catalogue.</title>
        <authorList>
            <person name="Kono N."/>
            <person name="Nakamura H."/>
            <person name="Ohtoshi R."/>
            <person name="Moran D.A.P."/>
            <person name="Shinohara A."/>
            <person name="Yoshida Y."/>
            <person name="Fujiwara M."/>
            <person name="Mori M."/>
            <person name="Tomita M."/>
            <person name="Arakawa K."/>
        </authorList>
    </citation>
    <scope>NUCLEOTIDE SEQUENCE [LARGE SCALE GENOMIC DNA]</scope>
</reference>
<proteinExistence type="predicted"/>
<keyword evidence="2" id="KW-1185">Reference proteome</keyword>
<comment type="caution">
    <text evidence="1">The sequence shown here is derived from an EMBL/GenBank/DDBJ whole genome shotgun (WGS) entry which is preliminary data.</text>
</comment>
<gene>
    <name evidence="1" type="ORF">AVEN_241580_1</name>
</gene>
<evidence type="ECO:0000313" key="2">
    <source>
        <dbReference type="Proteomes" id="UP000499080"/>
    </source>
</evidence>
<accession>A0A4Y2H8A6</accession>
<dbReference type="EMBL" id="BGPR01001756">
    <property type="protein sequence ID" value="GBM61195.1"/>
    <property type="molecule type" value="Genomic_DNA"/>
</dbReference>
<name>A0A4Y2H8A6_ARAVE</name>
<dbReference type="Proteomes" id="UP000499080">
    <property type="component" value="Unassembled WGS sequence"/>
</dbReference>
<protein>
    <submittedName>
        <fullName evidence="1">Uncharacterized protein</fullName>
    </submittedName>
</protein>
<evidence type="ECO:0000313" key="1">
    <source>
        <dbReference type="EMBL" id="GBM61195.1"/>
    </source>
</evidence>
<sequence>MILSYKDGNSRQKLFCTIWTNDRFSATHFSLSVLGGSSMNSPKCTSCRGDPSPTSNPPRMVFAFWNEHYPLPALISPGWGEEAIPH</sequence>